<proteinExistence type="predicted"/>
<dbReference type="Gene3D" id="3.80.10.10">
    <property type="entry name" value="Ribonuclease Inhibitor"/>
    <property type="match status" value="1"/>
</dbReference>
<reference evidence="3 4" key="1">
    <citation type="journal article" date="2020" name="ISME J.">
        <title>Uncovering the hidden diversity of litter-decomposition mechanisms in mushroom-forming fungi.</title>
        <authorList>
            <person name="Floudas D."/>
            <person name="Bentzer J."/>
            <person name="Ahren D."/>
            <person name="Johansson T."/>
            <person name="Persson P."/>
            <person name="Tunlid A."/>
        </authorList>
    </citation>
    <scope>NUCLEOTIDE SEQUENCE [LARGE SCALE GENOMIC DNA]</scope>
    <source>
        <strain evidence="3 4">CBS 291.85</strain>
    </source>
</reference>
<evidence type="ECO:0008006" key="5">
    <source>
        <dbReference type="Google" id="ProtNLM"/>
    </source>
</evidence>
<evidence type="ECO:0000313" key="4">
    <source>
        <dbReference type="Proteomes" id="UP000559256"/>
    </source>
</evidence>
<dbReference type="AlphaFoldDB" id="A0A8H5CST9"/>
<feature type="compositionally biased region" description="Polar residues" evidence="2">
    <location>
        <begin position="674"/>
        <end position="691"/>
    </location>
</feature>
<dbReference type="InterPro" id="IPR032675">
    <property type="entry name" value="LRR_dom_sf"/>
</dbReference>
<accession>A0A8H5CST9</accession>
<dbReference type="OrthoDB" id="3027018at2759"/>
<protein>
    <recommendedName>
        <fullName evidence="5">F-box domain-containing protein</fullName>
    </recommendedName>
</protein>
<gene>
    <name evidence="3" type="ORF">D9758_012762</name>
</gene>
<dbReference type="EMBL" id="JAACJM010000102">
    <property type="protein sequence ID" value="KAF5346411.1"/>
    <property type="molecule type" value="Genomic_DNA"/>
</dbReference>
<evidence type="ECO:0000256" key="1">
    <source>
        <dbReference type="SAM" id="Coils"/>
    </source>
</evidence>
<dbReference type="Gene3D" id="1.20.1280.50">
    <property type="match status" value="1"/>
</dbReference>
<dbReference type="SUPFAM" id="SSF52047">
    <property type="entry name" value="RNI-like"/>
    <property type="match status" value="1"/>
</dbReference>
<feature type="compositionally biased region" description="Polar residues" evidence="2">
    <location>
        <begin position="641"/>
        <end position="656"/>
    </location>
</feature>
<feature type="compositionally biased region" description="Basic and acidic residues" evidence="2">
    <location>
        <begin position="657"/>
        <end position="666"/>
    </location>
</feature>
<keyword evidence="4" id="KW-1185">Reference proteome</keyword>
<feature type="region of interest" description="Disordered" evidence="2">
    <location>
        <begin position="613"/>
        <end position="691"/>
    </location>
</feature>
<feature type="coiled-coil region" evidence="1">
    <location>
        <begin position="67"/>
        <end position="105"/>
    </location>
</feature>
<comment type="caution">
    <text evidence="3">The sequence shown here is derived from an EMBL/GenBank/DDBJ whole genome shotgun (WGS) entry which is preliminary data.</text>
</comment>
<name>A0A8H5CST9_9AGAR</name>
<keyword evidence="1" id="KW-0175">Coiled coil</keyword>
<feature type="region of interest" description="Disordered" evidence="2">
    <location>
        <begin position="745"/>
        <end position="766"/>
    </location>
</feature>
<evidence type="ECO:0000313" key="3">
    <source>
        <dbReference type="EMBL" id="KAF5346411.1"/>
    </source>
</evidence>
<sequence>MQRRWTLVVRRGARNNKHVIDNPNPSEFVFAPNSQLRSSRQTTFSEMKRIQDIDVQILVTDAQIEAVRKKEGELHRLEHEISKLRRAATVERKQLEELRVDLEAQKLPINWVPPEVLLEVFTFLCCSKDTRIPTDFPAITLSHVCSKWRKLVLSTSDIWSTVWFPCSGWSRQRVLAYLDRSGKAPLDVVFGSKDNAQCRTATRRVVTALSTLANDYHRIRSCTLECQSLDPAYCIVETLNFPPDAFPQLTSIDMAVTRERFSYASFPFAERDESQREPFSSITPSILRRLSLGQIPLLSLPVHFFILLQALEFSIPECNPRIDTPIYASHFLTRLYYSRHLRELRFSNVTFSLDVETFPEGEWVRRTKRPGVLEVPILPVLKTLSWSFPPARQIPQFLSLWSLPALEQLDLSFDEDKATSDRDPNQTQRFTPHPRLHYPKLRELYLESRSPESISAALRSITFPSLTKLDMVNLSMREDERRSRNKQVPGATTRLLPRFETIFHEPHMLRLTHLSLSFFDIADPSQSYWSVSGADILGYIPALELLSLEGCQGVEVLIKALAQRTPPVTSRFVGSKTSSTSTRRRPRFCPQLQSLSFSECFLDFQALQELVKTRNDSDENEEAAASEDISPVEFTPPDDSLSGQQQYIGSPDSTSIRAEDVPEGSRRVIKPLPSTRSRGSRFSQKQKQSDSLAARMVEMTLELEPARIGYMRFDDCHGIFPLEAYSFEELGVDVVWNYRDVEPLEREQAVEEGDDNGGGDTPPPQI</sequence>
<dbReference type="Proteomes" id="UP000559256">
    <property type="component" value="Unassembled WGS sequence"/>
</dbReference>
<organism evidence="3 4">
    <name type="scientific">Tetrapyrgos nigripes</name>
    <dbReference type="NCBI Taxonomy" id="182062"/>
    <lineage>
        <taxon>Eukaryota</taxon>
        <taxon>Fungi</taxon>
        <taxon>Dikarya</taxon>
        <taxon>Basidiomycota</taxon>
        <taxon>Agaricomycotina</taxon>
        <taxon>Agaricomycetes</taxon>
        <taxon>Agaricomycetidae</taxon>
        <taxon>Agaricales</taxon>
        <taxon>Marasmiineae</taxon>
        <taxon>Marasmiaceae</taxon>
        <taxon>Tetrapyrgos</taxon>
    </lineage>
</organism>
<evidence type="ECO:0000256" key="2">
    <source>
        <dbReference type="SAM" id="MobiDB-lite"/>
    </source>
</evidence>